<evidence type="ECO:0000313" key="2">
    <source>
        <dbReference type="Proteomes" id="UP000467132"/>
    </source>
</evidence>
<name>A0A845QYQ8_9CLOT</name>
<dbReference type="Proteomes" id="UP000467132">
    <property type="component" value="Unassembled WGS sequence"/>
</dbReference>
<protein>
    <submittedName>
        <fullName evidence="1">Uncharacterized protein</fullName>
    </submittedName>
</protein>
<evidence type="ECO:0000313" key="1">
    <source>
        <dbReference type="EMBL" id="NBI07290.1"/>
    </source>
</evidence>
<comment type="caution">
    <text evidence="1">The sequence shown here is derived from an EMBL/GenBank/DDBJ whole genome shotgun (WGS) entry which is preliminary data.</text>
</comment>
<sequence length="117" mass="13211">MALRITDLRIDTKDLGEFILANISPFYEYIDGKKSDKLLGYRYDVALPSKKLEKLGVKVENLTPLIDIENEEIPIGMKIDFHGLEVGSYYMNGNVHVKAKAKSVHIKEDKTNASKKA</sequence>
<reference evidence="1 2" key="1">
    <citation type="submission" date="2018-08" db="EMBL/GenBank/DDBJ databases">
        <title>Murine metabolic-syndrome-specific gut microbial biobank.</title>
        <authorList>
            <person name="Liu C."/>
        </authorList>
    </citation>
    <scope>NUCLEOTIDE SEQUENCE [LARGE SCALE GENOMIC DNA]</scope>
    <source>
        <strain evidence="1 2">583</strain>
    </source>
</reference>
<gene>
    <name evidence="1" type="ORF">D3Z33_10565</name>
</gene>
<dbReference type="AlphaFoldDB" id="A0A845QYQ8"/>
<dbReference type="OrthoDB" id="2990136at2"/>
<proteinExistence type="predicted"/>
<keyword evidence="2" id="KW-1185">Reference proteome</keyword>
<accession>A0A845QYQ8</accession>
<organism evidence="1 2">
    <name type="scientific">Senegalia massiliensis</name>
    <dbReference type="NCBI Taxonomy" id="1720316"/>
    <lineage>
        <taxon>Bacteria</taxon>
        <taxon>Bacillati</taxon>
        <taxon>Bacillota</taxon>
        <taxon>Clostridia</taxon>
        <taxon>Eubacteriales</taxon>
        <taxon>Clostridiaceae</taxon>
        <taxon>Senegalia</taxon>
    </lineage>
</organism>
<dbReference type="EMBL" id="QXXA01000011">
    <property type="protein sequence ID" value="NBI07290.1"/>
    <property type="molecule type" value="Genomic_DNA"/>
</dbReference>
<dbReference type="RefSeq" id="WP_160197756.1">
    <property type="nucleotide sequence ID" value="NZ_QXXA01000011.1"/>
</dbReference>